<dbReference type="AlphaFoldDB" id="A0A0F0CR38"/>
<evidence type="ECO:0000313" key="1">
    <source>
        <dbReference type="EMBL" id="KJJ85783.1"/>
    </source>
</evidence>
<dbReference type="EMBL" id="JYNY01000072">
    <property type="protein sequence ID" value="KJJ85783.1"/>
    <property type="molecule type" value="Genomic_DNA"/>
</dbReference>
<comment type="caution">
    <text evidence="1">The sequence shown here is derived from an EMBL/GenBank/DDBJ whole genome shotgun (WGS) entry which is preliminary data.</text>
</comment>
<proteinExistence type="predicted"/>
<keyword evidence="2" id="KW-1185">Reference proteome</keyword>
<dbReference type="Proteomes" id="UP000033428">
    <property type="component" value="Unassembled WGS sequence"/>
</dbReference>
<sequence length="43" mass="4810">MNLSDIQELYFITAISNITSIMSDGIFSHNDSERVPQYALFGA</sequence>
<reference evidence="1 2" key="1">
    <citation type="submission" date="2015-02" db="EMBL/GenBank/DDBJ databases">
        <title>Single-cell genomics of uncultivated deep-branching MTB reveals a conserved set of magnetosome genes.</title>
        <authorList>
            <person name="Kolinko S."/>
            <person name="Richter M."/>
            <person name="Glockner F.O."/>
            <person name="Brachmann A."/>
            <person name="Schuler D."/>
        </authorList>
    </citation>
    <scope>NUCLEOTIDE SEQUENCE [LARGE SCALE GENOMIC DNA]</scope>
    <source>
        <strain evidence="1">SKK-01</strain>
    </source>
</reference>
<evidence type="ECO:0000313" key="2">
    <source>
        <dbReference type="Proteomes" id="UP000033428"/>
    </source>
</evidence>
<name>A0A0F0CR38_9BACT</name>
<accession>A0A0F0CR38</accession>
<protein>
    <submittedName>
        <fullName evidence="1">Uncharacterized protein</fullName>
    </submittedName>
</protein>
<organism evidence="1 2">
    <name type="scientific">Candidatus Omnitrophus magneticus</name>
    <dbReference type="NCBI Taxonomy" id="1609969"/>
    <lineage>
        <taxon>Bacteria</taxon>
        <taxon>Pseudomonadati</taxon>
        <taxon>Candidatus Omnitrophota</taxon>
        <taxon>Candidatus Omnitrophus</taxon>
    </lineage>
</organism>
<gene>
    <name evidence="1" type="ORF">OMAG_000337</name>
</gene>